<organism evidence="2 3">
    <name type="scientific">Aspergillus saccharolyticus JOP 1030-1</name>
    <dbReference type="NCBI Taxonomy" id="1450539"/>
    <lineage>
        <taxon>Eukaryota</taxon>
        <taxon>Fungi</taxon>
        <taxon>Dikarya</taxon>
        <taxon>Ascomycota</taxon>
        <taxon>Pezizomycotina</taxon>
        <taxon>Eurotiomycetes</taxon>
        <taxon>Eurotiomycetidae</taxon>
        <taxon>Eurotiales</taxon>
        <taxon>Aspergillaceae</taxon>
        <taxon>Aspergillus</taxon>
        <taxon>Aspergillus subgen. Circumdati</taxon>
    </lineage>
</organism>
<feature type="signal peptide" evidence="1">
    <location>
        <begin position="1"/>
        <end position="21"/>
    </location>
</feature>
<feature type="chain" id="PRO_5016388814" description="Secreted protein" evidence="1">
    <location>
        <begin position="22"/>
        <end position="88"/>
    </location>
</feature>
<proteinExistence type="predicted"/>
<evidence type="ECO:0008006" key="4">
    <source>
        <dbReference type="Google" id="ProtNLM"/>
    </source>
</evidence>
<keyword evidence="3" id="KW-1185">Reference proteome</keyword>
<dbReference type="Proteomes" id="UP000248349">
    <property type="component" value="Unassembled WGS sequence"/>
</dbReference>
<reference evidence="2 3" key="1">
    <citation type="submission" date="2016-12" db="EMBL/GenBank/DDBJ databases">
        <title>The genomes of Aspergillus section Nigri reveals drivers in fungal speciation.</title>
        <authorList>
            <consortium name="DOE Joint Genome Institute"/>
            <person name="Vesth T.C."/>
            <person name="Nybo J."/>
            <person name="Theobald S."/>
            <person name="Brandl J."/>
            <person name="Frisvad J.C."/>
            <person name="Nielsen K.F."/>
            <person name="Lyhne E.K."/>
            <person name="Kogle M.E."/>
            <person name="Kuo A."/>
            <person name="Riley R."/>
            <person name="Clum A."/>
            <person name="Nolan M."/>
            <person name="Lipzen A."/>
            <person name="Salamov A."/>
            <person name="Henrissat B."/>
            <person name="Wiebenga A."/>
            <person name="De Vries R.P."/>
            <person name="Grigoriev I.V."/>
            <person name="Mortensen U.H."/>
            <person name="Andersen M.R."/>
            <person name="Baker S.E."/>
        </authorList>
    </citation>
    <scope>NUCLEOTIDE SEQUENCE [LARGE SCALE GENOMIC DNA]</scope>
    <source>
        <strain evidence="2 3">JOP 1030-1</strain>
    </source>
</reference>
<evidence type="ECO:0000313" key="2">
    <source>
        <dbReference type="EMBL" id="PYH45677.1"/>
    </source>
</evidence>
<evidence type="ECO:0000313" key="3">
    <source>
        <dbReference type="Proteomes" id="UP000248349"/>
    </source>
</evidence>
<sequence length="88" mass="9403">MPLVSFATWSCCALVTPLTRAVVSPKVHKWNCVGHDTRGTGLVLAKLLLSHIPCSPLLSALSNLMSSPLFMHNLDNESTTDKATATPS</sequence>
<protein>
    <recommendedName>
        <fullName evidence="4">Secreted protein</fullName>
    </recommendedName>
</protein>
<name>A0A318ZG37_9EURO</name>
<dbReference type="EMBL" id="KZ821230">
    <property type="protein sequence ID" value="PYH45677.1"/>
    <property type="molecule type" value="Genomic_DNA"/>
</dbReference>
<accession>A0A318ZG37</accession>
<evidence type="ECO:0000256" key="1">
    <source>
        <dbReference type="SAM" id="SignalP"/>
    </source>
</evidence>
<dbReference type="GeneID" id="37077538"/>
<keyword evidence="1" id="KW-0732">Signal</keyword>
<dbReference type="RefSeq" id="XP_025431659.1">
    <property type="nucleotide sequence ID" value="XM_025576309.1"/>
</dbReference>
<dbReference type="AlphaFoldDB" id="A0A318ZG37"/>
<gene>
    <name evidence="2" type="ORF">BP01DRAFT_36411</name>
</gene>